<evidence type="ECO:0000313" key="2">
    <source>
        <dbReference type="EMBL" id="KAF6744097.1"/>
    </source>
</evidence>
<dbReference type="AlphaFoldDB" id="A0A8H6HD99"/>
<dbReference type="Proteomes" id="UP000521943">
    <property type="component" value="Unassembled WGS sequence"/>
</dbReference>
<keyword evidence="1" id="KW-0732">Signal</keyword>
<evidence type="ECO:0000256" key="1">
    <source>
        <dbReference type="SAM" id="SignalP"/>
    </source>
</evidence>
<reference evidence="2 3" key="1">
    <citation type="submission" date="2020-07" db="EMBL/GenBank/DDBJ databases">
        <title>Comparative genomics of pyrophilous fungi reveals a link between fire events and developmental genes.</title>
        <authorList>
            <consortium name="DOE Joint Genome Institute"/>
            <person name="Steindorff A.S."/>
            <person name="Carver A."/>
            <person name="Calhoun S."/>
            <person name="Stillman K."/>
            <person name="Liu H."/>
            <person name="Lipzen A."/>
            <person name="Pangilinan J."/>
            <person name="Labutti K."/>
            <person name="Bruns T.D."/>
            <person name="Grigoriev I.V."/>
        </authorList>
    </citation>
    <scope>NUCLEOTIDE SEQUENCE [LARGE SCALE GENOMIC DNA]</scope>
    <source>
        <strain evidence="2 3">CBS 144469</strain>
    </source>
</reference>
<organism evidence="2 3">
    <name type="scientific">Ephemerocybe angulata</name>
    <dbReference type="NCBI Taxonomy" id="980116"/>
    <lineage>
        <taxon>Eukaryota</taxon>
        <taxon>Fungi</taxon>
        <taxon>Dikarya</taxon>
        <taxon>Basidiomycota</taxon>
        <taxon>Agaricomycotina</taxon>
        <taxon>Agaricomycetes</taxon>
        <taxon>Agaricomycetidae</taxon>
        <taxon>Agaricales</taxon>
        <taxon>Agaricineae</taxon>
        <taxon>Psathyrellaceae</taxon>
        <taxon>Ephemerocybe</taxon>
    </lineage>
</organism>
<evidence type="ECO:0000313" key="3">
    <source>
        <dbReference type="Proteomes" id="UP000521943"/>
    </source>
</evidence>
<protein>
    <submittedName>
        <fullName evidence="2">Uncharacterized protein</fullName>
    </submittedName>
</protein>
<comment type="caution">
    <text evidence="2">The sequence shown here is derived from an EMBL/GenBank/DDBJ whole genome shotgun (WGS) entry which is preliminary data.</text>
</comment>
<keyword evidence="3" id="KW-1185">Reference proteome</keyword>
<dbReference type="EMBL" id="JACGCI010000127">
    <property type="protein sequence ID" value="KAF6744097.1"/>
    <property type="molecule type" value="Genomic_DNA"/>
</dbReference>
<feature type="chain" id="PRO_5034981215" evidence="1">
    <location>
        <begin position="22"/>
        <end position="190"/>
    </location>
</feature>
<name>A0A8H6HD99_9AGAR</name>
<proteinExistence type="predicted"/>
<sequence>MFEKKAKGAAVLIISILLAELVPKYLDPPAYGVALGGVPAITKILELKWRCTHLLWTQATPASPGGEASHAYDPRRESPLISASWMVAANLGQEELRTCGGDEAMLDSSSVFEMEWGGVQFVRVRAEYAGWCWDGTVDGEVDADVLYVYLRIPPSKSVGYFLSPGRCIQSLRRVDGWHWVMVACGDLKPI</sequence>
<gene>
    <name evidence="2" type="ORF">DFP72DRAFT_857945</name>
</gene>
<accession>A0A8H6HD99</accession>
<feature type="signal peptide" evidence="1">
    <location>
        <begin position="1"/>
        <end position="21"/>
    </location>
</feature>